<organism evidence="2 3">
    <name type="scientific">Halocaridina rubra</name>
    <name type="common">Hawaiian red shrimp</name>
    <dbReference type="NCBI Taxonomy" id="373956"/>
    <lineage>
        <taxon>Eukaryota</taxon>
        <taxon>Metazoa</taxon>
        <taxon>Ecdysozoa</taxon>
        <taxon>Arthropoda</taxon>
        <taxon>Crustacea</taxon>
        <taxon>Multicrustacea</taxon>
        <taxon>Malacostraca</taxon>
        <taxon>Eumalacostraca</taxon>
        <taxon>Eucarida</taxon>
        <taxon>Decapoda</taxon>
        <taxon>Pleocyemata</taxon>
        <taxon>Caridea</taxon>
        <taxon>Atyoidea</taxon>
        <taxon>Atyidae</taxon>
        <taxon>Halocaridina</taxon>
    </lineage>
</organism>
<feature type="signal peptide" evidence="1">
    <location>
        <begin position="1"/>
        <end position="16"/>
    </location>
</feature>
<keyword evidence="3" id="KW-1185">Reference proteome</keyword>
<evidence type="ECO:0000313" key="2">
    <source>
        <dbReference type="EMBL" id="KAK7067581.1"/>
    </source>
</evidence>
<evidence type="ECO:0000256" key="1">
    <source>
        <dbReference type="SAM" id="SignalP"/>
    </source>
</evidence>
<dbReference type="EMBL" id="JAXCGZ010018017">
    <property type="protein sequence ID" value="KAK7067581.1"/>
    <property type="molecule type" value="Genomic_DNA"/>
</dbReference>
<keyword evidence="1" id="KW-0732">Signal</keyword>
<reference evidence="2 3" key="1">
    <citation type="submission" date="2023-11" db="EMBL/GenBank/DDBJ databases">
        <title>Halocaridina rubra genome assembly.</title>
        <authorList>
            <person name="Smith C."/>
        </authorList>
    </citation>
    <scope>NUCLEOTIDE SEQUENCE [LARGE SCALE GENOMIC DNA]</scope>
    <source>
        <strain evidence="2">EP-1</strain>
        <tissue evidence="2">Whole</tissue>
    </source>
</reference>
<feature type="chain" id="PRO_5042900277" evidence="1">
    <location>
        <begin position="17"/>
        <end position="79"/>
    </location>
</feature>
<protein>
    <submittedName>
        <fullName evidence="2">Uncharacterized protein</fullName>
    </submittedName>
</protein>
<proteinExistence type="predicted"/>
<name>A0AAN8ZT65_HALRR</name>
<comment type="caution">
    <text evidence="2">The sequence shown here is derived from an EMBL/GenBank/DDBJ whole genome shotgun (WGS) entry which is preliminary data.</text>
</comment>
<evidence type="ECO:0000313" key="3">
    <source>
        <dbReference type="Proteomes" id="UP001381693"/>
    </source>
</evidence>
<dbReference type="AlphaFoldDB" id="A0AAN8ZT65"/>
<accession>A0AAN8ZT65</accession>
<dbReference type="Proteomes" id="UP001381693">
    <property type="component" value="Unassembled WGS sequence"/>
</dbReference>
<gene>
    <name evidence="2" type="ORF">SK128_018625</name>
</gene>
<sequence length="79" mass="8890">MSVMLALALTSALSYAQYPSHHSPPHYGHQPVYKEHARPYSYSYAVDDDYKGLYFSAGEASDGKSVKPINLRDSDIFYI</sequence>